<dbReference type="NCBIfam" id="TIGR04056">
    <property type="entry name" value="OMP_RagA_SusC"/>
    <property type="match status" value="1"/>
</dbReference>
<dbReference type="SUPFAM" id="SSF56935">
    <property type="entry name" value="Porins"/>
    <property type="match status" value="1"/>
</dbReference>
<evidence type="ECO:0000256" key="10">
    <source>
        <dbReference type="SAM" id="SignalP"/>
    </source>
</evidence>
<evidence type="ECO:0000256" key="8">
    <source>
        <dbReference type="PROSITE-ProRule" id="PRU01360"/>
    </source>
</evidence>
<reference evidence="14" key="1">
    <citation type="journal article" date="2019" name="Int. J. Syst. Evol. Microbiol.">
        <title>The Global Catalogue of Microorganisms (GCM) 10K type strain sequencing project: providing services to taxonomists for standard genome sequencing and annotation.</title>
        <authorList>
            <consortium name="The Broad Institute Genomics Platform"/>
            <consortium name="The Broad Institute Genome Sequencing Center for Infectious Disease"/>
            <person name="Wu L."/>
            <person name="Ma J."/>
        </authorList>
    </citation>
    <scope>NUCLEOTIDE SEQUENCE [LARGE SCALE GENOMIC DNA]</scope>
    <source>
        <strain evidence="14">CCUG 61948</strain>
    </source>
</reference>
<dbReference type="RefSeq" id="WP_379931536.1">
    <property type="nucleotide sequence ID" value="NZ_JBHTHY010000003.1"/>
</dbReference>
<organism evidence="13 14">
    <name type="scientific">Maribacter chungangensis</name>
    <dbReference type="NCBI Taxonomy" id="1069117"/>
    <lineage>
        <taxon>Bacteria</taxon>
        <taxon>Pseudomonadati</taxon>
        <taxon>Bacteroidota</taxon>
        <taxon>Flavobacteriia</taxon>
        <taxon>Flavobacteriales</taxon>
        <taxon>Flavobacteriaceae</taxon>
        <taxon>Maribacter</taxon>
    </lineage>
</organism>
<keyword evidence="5 9" id="KW-0798">TonB box</keyword>
<dbReference type="InterPro" id="IPR000531">
    <property type="entry name" value="Beta-barrel_TonB"/>
</dbReference>
<dbReference type="Pfam" id="PF00593">
    <property type="entry name" value="TonB_dep_Rec_b-barrel"/>
    <property type="match status" value="1"/>
</dbReference>
<name>A0ABW3AZT9_9FLAO</name>
<evidence type="ECO:0000256" key="7">
    <source>
        <dbReference type="ARBA" id="ARBA00023237"/>
    </source>
</evidence>
<dbReference type="InterPro" id="IPR037066">
    <property type="entry name" value="Plug_dom_sf"/>
</dbReference>
<evidence type="ECO:0000313" key="14">
    <source>
        <dbReference type="Proteomes" id="UP001597012"/>
    </source>
</evidence>
<keyword evidence="14" id="KW-1185">Reference proteome</keyword>
<protein>
    <submittedName>
        <fullName evidence="13">SusC/RagA family TonB-linked outer membrane protein</fullName>
    </submittedName>
</protein>
<proteinExistence type="inferred from homology"/>
<evidence type="ECO:0000256" key="5">
    <source>
        <dbReference type="ARBA" id="ARBA00023077"/>
    </source>
</evidence>
<dbReference type="InterPro" id="IPR039426">
    <property type="entry name" value="TonB-dep_rcpt-like"/>
</dbReference>
<feature type="chain" id="PRO_5046557975" evidence="10">
    <location>
        <begin position="19"/>
        <end position="1067"/>
    </location>
</feature>
<dbReference type="InterPro" id="IPR012910">
    <property type="entry name" value="Plug_dom"/>
</dbReference>
<dbReference type="PROSITE" id="PS52016">
    <property type="entry name" value="TONB_DEPENDENT_REC_3"/>
    <property type="match status" value="1"/>
</dbReference>
<sequence length="1067" mass="117252">MKYVLLAMTLFIATFTIAQETVSGTITDAEGVPIPYVNVQLNGTTKGTIANEEGAYNLNIPALRGTLKFSVIGYETQTVPINGKALIDVSLLASSEELDEVVLTALGLKRETKELGYVVQSLDAKGVTEVKAVNFLDNLAGKLAGVTINQGATGVGSSSKITIRGEASFSNNNPLFIVDGVPINNNSVFNFTNEAAAGFQSVDFGNGAMEVNPDDIAEVSVLKGPSAAALYGARASNGVIVIETKSGKNTQGLGISYNTSFFVDSAFRLPDFQNEFGQGQSGVFEFVDGLGGGTSDNITYSWGPRLDAGNLIPQFDSPVTLADGTVVRGADTALYSDLPITPSEFRSNPNNLRDFYKTGTTLINNIAISNGFDTGNYRLSFTDLRSESIIPGVNLDRQTISARLGFMPTDRLSINSSISYVNSQSDNRPSSGYGSENVNYSLVAWGPRSLNIDSLRDYWQPGLEGVQQYSYNYTFFDNPFFILNENRNSFNRDRVFGTISASYDITNHLTATIRSGMDYSSELRRLRRAFSSNRFRNGAYAEHDVFYREINTDFLFNYTNRFNDFKVDVSLGGNRLNQKAFTSQAQTTRLAQPGIFRLSNGASPIEVFEFESNKRINSFYGLAKFGYKDFLFLDITARNDWSSALATPLSVDNTSFFYPSFSSSFILSEVAELPEVISFAKLRASWAQVGNDTNPYQTTGAFVAQTPFNGQPTFSNQNTIANPNLLPETTSSFEVGADLRFFNDQLRFDISYYNAVTLDQIISLPIGISSGFTQRVVNGGKVRAKGLEIIAGISPLISENFQWNSTLNFSTSRATVEDLPQDEGRLTLAYSRIYDSQNQTVFLQVEEGGRVGDLFGTGYLKNDNGDFVLTNEGRYIPDNNLQKLGNANPDFMLGFSNQFAYKNWNLGFLLDWRHGGIVVSRTRALGNVGGQLAETSFRPEEGIIPEGVVNTGTDANPAFTPNTIAVSAESYYRQFYDRNHEENNTYNASFLKLRQFSVGYTFDNLSLFNQDASLSLSLIGRNLFAITENPHFDPEQLAVQGQGFVNGVEDMSYATTRSFGFKAGFNF</sequence>
<feature type="domain" description="TonB-dependent receptor-like beta-barrel" evidence="11">
    <location>
        <begin position="457"/>
        <end position="906"/>
    </location>
</feature>
<dbReference type="Gene3D" id="2.40.170.20">
    <property type="entry name" value="TonB-dependent receptor, beta-barrel domain"/>
    <property type="match status" value="1"/>
</dbReference>
<dbReference type="InterPro" id="IPR023997">
    <property type="entry name" value="TonB-dep_OMP_SusC/RagA_CS"/>
</dbReference>
<keyword evidence="10" id="KW-0732">Signal</keyword>
<dbReference type="Proteomes" id="UP001597012">
    <property type="component" value="Unassembled WGS sequence"/>
</dbReference>
<dbReference type="InterPro" id="IPR023996">
    <property type="entry name" value="TonB-dep_OMP_SusC/RagA"/>
</dbReference>
<evidence type="ECO:0000259" key="12">
    <source>
        <dbReference type="Pfam" id="PF07715"/>
    </source>
</evidence>
<evidence type="ECO:0000313" key="13">
    <source>
        <dbReference type="EMBL" id="MFD0795874.1"/>
    </source>
</evidence>
<keyword evidence="4 8" id="KW-0812">Transmembrane</keyword>
<keyword evidence="7 8" id="KW-0998">Cell outer membrane</keyword>
<dbReference type="Gene3D" id="2.60.40.1120">
    <property type="entry name" value="Carboxypeptidase-like, regulatory domain"/>
    <property type="match status" value="1"/>
</dbReference>
<accession>A0ABW3AZT9</accession>
<comment type="caution">
    <text evidence="13">The sequence shown here is derived from an EMBL/GenBank/DDBJ whole genome shotgun (WGS) entry which is preliminary data.</text>
</comment>
<dbReference type="Gene3D" id="2.170.130.10">
    <property type="entry name" value="TonB-dependent receptor, plug domain"/>
    <property type="match status" value="1"/>
</dbReference>
<evidence type="ECO:0000259" key="11">
    <source>
        <dbReference type="Pfam" id="PF00593"/>
    </source>
</evidence>
<dbReference type="InterPro" id="IPR036942">
    <property type="entry name" value="Beta-barrel_TonB_sf"/>
</dbReference>
<dbReference type="NCBIfam" id="TIGR04057">
    <property type="entry name" value="SusC_RagA_signa"/>
    <property type="match status" value="1"/>
</dbReference>
<evidence type="ECO:0000256" key="4">
    <source>
        <dbReference type="ARBA" id="ARBA00022692"/>
    </source>
</evidence>
<dbReference type="Pfam" id="PF13715">
    <property type="entry name" value="CarbopepD_reg_2"/>
    <property type="match status" value="1"/>
</dbReference>
<dbReference type="Pfam" id="PF07715">
    <property type="entry name" value="Plug"/>
    <property type="match status" value="1"/>
</dbReference>
<feature type="domain" description="TonB-dependent receptor plug" evidence="12">
    <location>
        <begin position="114"/>
        <end position="239"/>
    </location>
</feature>
<evidence type="ECO:0000256" key="9">
    <source>
        <dbReference type="RuleBase" id="RU003357"/>
    </source>
</evidence>
<keyword evidence="2 8" id="KW-0813">Transport</keyword>
<comment type="similarity">
    <text evidence="8 9">Belongs to the TonB-dependent receptor family.</text>
</comment>
<evidence type="ECO:0000256" key="1">
    <source>
        <dbReference type="ARBA" id="ARBA00004571"/>
    </source>
</evidence>
<dbReference type="EMBL" id="JBHTHY010000003">
    <property type="protein sequence ID" value="MFD0795874.1"/>
    <property type="molecule type" value="Genomic_DNA"/>
</dbReference>
<feature type="signal peptide" evidence="10">
    <location>
        <begin position="1"/>
        <end position="18"/>
    </location>
</feature>
<dbReference type="InterPro" id="IPR008969">
    <property type="entry name" value="CarboxyPept-like_regulatory"/>
</dbReference>
<evidence type="ECO:0000256" key="3">
    <source>
        <dbReference type="ARBA" id="ARBA00022452"/>
    </source>
</evidence>
<comment type="subcellular location">
    <subcellularLocation>
        <location evidence="1 8">Cell outer membrane</location>
        <topology evidence="1 8">Multi-pass membrane protein</topology>
    </subcellularLocation>
</comment>
<dbReference type="SUPFAM" id="SSF49464">
    <property type="entry name" value="Carboxypeptidase regulatory domain-like"/>
    <property type="match status" value="1"/>
</dbReference>
<keyword evidence="3 8" id="KW-1134">Transmembrane beta strand</keyword>
<evidence type="ECO:0000256" key="6">
    <source>
        <dbReference type="ARBA" id="ARBA00023136"/>
    </source>
</evidence>
<evidence type="ECO:0000256" key="2">
    <source>
        <dbReference type="ARBA" id="ARBA00022448"/>
    </source>
</evidence>
<keyword evidence="6 8" id="KW-0472">Membrane</keyword>
<gene>
    <name evidence="13" type="ORF">ACFQZJ_00260</name>
</gene>